<dbReference type="AlphaFoldDB" id="A0A0C2T007"/>
<gene>
    <name evidence="2" type="ORF">M378DRAFT_168888</name>
</gene>
<dbReference type="OrthoDB" id="3269050at2759"/>
<evidence type="ECO:0000313" key="3">
    <source>
        <dbReference type="Proteomes" id="UP000054549"/>
    </source>
</evidence>
<dbReference type="InterPro" id="IPR000719">
    <property type="entry name" value="Prot_kinase_dom"/>
</dbReference>
<evidence type="ECO:0000259" key="1">
    <source>
        <dbReference type="PROSITE" id="PS50011"/>
    </source>
</evidence>
<evidence type="ECO:0000313" key="2">
    <source>
        <dbReference type="EMBL" id="KIL59749.1"/>
    </source>
</evidence>
<sequence>MIASRLKVLQATTLVHCYGTSLLHLLRRVIGSLCRVHSLNLFLMQKHSRWIQRWCLHSLLETTEQFGRLGVTHCNITPGNILFSPGNHPVQAVIIDFGECSRR</sequence>
<dbReference type="HOGENOM" id="CLU_2263084_0_0_1"/>
<accession>A0A0C2T007</accession>
<dbReference type="GO" id="GO:0005524">
    <property type="term" value="F:ATP binding"/>
    <property type="evidence" value="ECO:0007669"/>
    <property type="project" value="InterPro"/>
</dbReference>
<keyword evidence="3" id="KW-1185">Reference proteome</keyword>
<protein>
    <recommendedName>
        <fullName evidence="1">Protein kinase domain-containing protein</fullName>
    </recommendedName>
</protein>
<reference evidence="2 3" key="1">
    <citation type="submission" date="2014-04" db="EMBL/GenBank/DDBJ databases">
        <title>Evolutionary Origins and Diversification of the Mycorrhizal Mutualists.</title>
        <authorList>
            <consortium name="DOE Joint Genome Institute"/>
            <consortium name="Mycorrhizal Genomics Consortium"/>
            <person name="Kohler A."/>
            <person name="Kuo A."/>
            <person name="Nagy L.G."/>
            <person name="Floudas D."/>
            <person name="Copeland A."/>
            <person name="Barry K.W."/>
            <person name="Cichocki N."/>
            <person name="Veneault-Fourrey C."/>
            <person name="LaButti K."/>
            <person name="Lindquist E.A."/>
            <person name="Lipzen A."/>
            <person name="Lundell T."/>
            <person name="Morin E."/>
            <person name="Murat C."/>
            <person name="Riley R."/>
            <person name="Ohm R."/>
            <person name="Sun H."/>
            <person name="Tunlid A."/>
            <person name="Henrissat B."/>
            <person name="Grigoriev I.V."/>
            <person name="Hibbett D.S."/>
            <person name="Martin F."/>
        </authorList>
    </citation>
    <scope>NUCLEOTIDE SEQUENCE [LARGE SCALE GENOMIC DNA]</scope>
    <source>
        <strain evidence="2 3">Koide BX008</strain>
    </source>
</reference>
<dbReference type="InParanoid" id="A0A0C2T007"/>
<dbReference type="PROSITE" id="PS50011">
    <property type="entry name" value="PROTEIN_KINASE_DOM"/>
    <property type="match status" value="1"/>
</dbReference>
<proteinExistence type="predicted"/>
<organism evidence="2 3">
    <name type="scientific">Amanita muscaria (strain Koide BX008)</name>
    <dbReference type="NCBI Taxonomy" id="946122"/>
    <lineage>
        <taxon>Eukaryota</taxon>
        <taxon>Fungi</taxon>
        <taxon>Dikarya</taxon>
        <taxon>Basidiomycota</taxon>
        <taxon>Agaricomycotina</taxon>
        <taxon>Agaricomycetes</taxon>
        <taxon>Agaricomycetidae</taxon>
        <taxon>Agaricales</taxon>
        <taxon>Pluteineae</taxon>
        <taxon>Amanitaceae</taxon>
        <taxon>Amanita</taxon>
    </lineage>
</organism>
<dbReference type="SUPFAM" id="SSF56112">
    <property type="entry name" value="Protein kinase-like (PK-like)"/>
    <property type="match status" value="1"/>
</dbReference>
<feature type="domain" description="Protein kinase" evidence="1">
    <location>
        <begin position="1"/>
        <end position="103"/>
    </location>
</feature>
<dbReference type="GO" id="GO:0004672">
    <property type="term" value="F:protein kinase activity"/>
    <property type="evidence" value="ECO:0007669"/>
    <property type="project" value="InterPro"/>
</dbReference>
<dbReference type="Gene3D" id="1.10.510.10">
    <property type="entry name" value="Transferase(Phosphotransferase) domain 1"/>
    <property type="match status" value="1"/>
</dbReference>
<dbReference type="EMBL" id="KN818310">
    <property type="protein sequence ID" value="KIL59749.1"/>
    <property type="molecule type" value="Genomic_DNA"/>
</dbReference>
<dbReference type="Proteomes" id="UP000054549">
    <property type="component" value="Unassembled WGS sequence"/>
</dbReference>
<dbReference type="InterPro" id="IPR011009">
    <property type="entry name" value="Kinase-like_dom_sf"/>
</dbReference>
<name>A0A0C2T007_AMAMK</name>